<dbReference type="SUPFAM" id="SSF52540">
    <property type="entry name" value="P-loop containing nucleoside triphosphate hydrolases"/>
    <property type="match status" value="1"/>
</dbReference>
<gene>
    <name evidence="3" type="ORF">CONPUDRAFT_167383</name>
</gene>
<name>A0A5M3MHE2_CONPW</name>
<dbReference type="Proteomes" id="UP000053558">
    <property type="component" value="Unassembled WGS sequence"/>
</dbReference>
<evidence type="ECO:0000313" key="4">
    <source>
        <dbReference type="Proteomes" id="UP000053558"/>
    </source>
</evidence>
<dbReference type="Gene3D" id="3.40.50.300">
    <property type="entry name" value="P-loop containing nucleotide triphosphate hydrolases"/>
    <property type="match status" value="1"/>
</dbReference>
<evidence type="ECO:0000256" key="1">
    <source>
        <dbReference type="ARBA" id="ARBA00022737"/>
    </source>
</evidence>
<keyword evidence="1" id="KW-0677">Repeat</keyword>
<evidence type="ECO:0000313" key="3">
    <source>
        <dbReference type="EMBL" id="EIW78360.1"/>
    </source>
</evidence>
<dbReference type="KEGG" id="cput:CONPUDRAFT_167383"/>
<feature type="domain" description="Nephrocystin 3-like N-terminal" evidence="2">
    <location>
        <begin position="52"/>
        <end position="207"/>
    </location>
</feature>
<dbReference type="InterPro" id="IPR027417">
    <property type="entry name" value="P-loop_NTPase"/>
</dbReference>
<comment type="caution">
    <text evidence="3">The sequence shown here is derived from an EMBL/GenBank/DDBJ whole genome shotgun (WGS) entry which is preliminary data.</text>
</comment>
<evidence type="ECO:0000259" key="2">
    <source>
        <dbReference type="Pfam" id="PF24883"/>
    </source>
</evidence>
<dbReference type="RefSeq" id="XP_007771409.1">
    <property type="nucleotide sequence ID" value="XM_007773219.1"/>
</dbReference>
<dbReference type="PANTHER" id="PTHR10039">
    <property type="entry name" value="AMELOGENIN"/>
    <property type="match status" value="1"/>
</dbReference>
<reference evidence="4" key="1">
    <citation type="journal article" date="2012" name="Science">
        <title>The Paleozoic origin of enzymatic lignin decomposition reconstructed from 31 fungal genomes.</title>
        <authorList>
            <person name="Floudas D."/>
            <person name="Binder M."/>
            <person name="Riley R."/>
            <person name="Barry K."/>
            <person name="Blanchette R.A."/>
            <person name="Henrissat B."/>
            <person name="Martinez A.T."/>
            <person name="Otillar R."/>
            <person name="Spatafora J.W."/>
            <person name="Yadav J.S."/>
            <person name="Aerts A."/>
            <person name="Benoit I."/>
            <person name="Boyd A."/>
            <person name="Carlson A."/>
            <person name="Copeland A."/>
            <person name="Coutinho P.M."/>
            <person name="de Vries R.P."/>
            <person name="Ferreira P."/>
            <person name="Findley K."/>
            <person name="Foster B."/>
            <person name="Gaskell J."/>
            <person name="Glotzer D."/>
            <person name="Gorecki P."/>
            <person name="Heitman J."/>
            <person name="Hesse C."/>
            <person name="Hori C."/>
            <person name="Igarashi K."/>
            <person name="Jurgens J.A."/>
            <person name="Kallen N."/>
            <person name="Kersten P."/>
            <person name="Kohler A."/>
            <person name="Kuees U."/>
            <person name="Kumar T.K.A."/>
            <person name="Kuo A."/>
            <person name="LaButti K."/>
            <person name="Larrondo L.F."/>
            <person name="Lindquist E."/>
            <person name="Ling A."/>
            <person name="Lombard V."/>
            <person name="Lucas S."/>
            <person name="Lundell T."/>
            <person name="Martin R."/>
            <person name="McLaughlin D.J."/>
            <person name="Morgenstern I."/>
            <person name="Morin E."/>
            <person name="Murat C."/>
            <person name="Nagy L.G."/>
            <person name="Nolan M."/>
            <person name="Ohm R.A."/>
            <person name="Patyshakuliyeva A."/>
            <person name="Rokas A."/>
            <person name="Ruiz-Duenas F.J."/>
            <person name="Sabat G."/>
            <person name="Salamov A."/>
            <person name="Samejima M."/>
            <person name="Schmutz J."/>
            <person name="Slot J.C."/>
            <person name="St John F."/>
            <person name="Stenlid J."/>
            <person name="Sun H."/>
            <person name="Sun S."/>
            <person name="Syed K."/>
            <person name="Tsang A."/>
            <person name="Wiebenga A."/>
            <person name="Young D."/>
            <person name="Pisabarro A."/>
            <person name="Eastwood D.C."/>
            <person name="Martin F."/>
            <person name="Cullen D."/>
            <person name="Grigoriev I.V."/>
            <person name="Hibbett D.S."/>
        </authorList>
    </citation>
    <scope>NUCLEOTIDE SEQUENCE [LARGE SCALE GENOMIC DNA]</scope>
    <source>
        <strain evidence="4">RWD-64-598 SS2</strain>
    </source>
</reference>
<accession>A0A5M3MHE2</accession>
<dbReference type="InterPro" id="IPR056884">
    <property type="entry name" value="NPHP3-like_N"/>
</dbReference>
<dbReference type="OrthoDB" id="3027122at2759"/>
<dbReference type="EMBL" id="JH711582">
    <property type="protein sequence ID" value="EIW78360.1"/>
    <property type="molecule type" value="Genomic_DNA"/>
</dbReference>
<dbReference type="AlphaFoldDB" id="A0A5M3MHE2"/>
<dbReference type="GeneID" id="19205756"/>
<protein>
    <recommendedName>
        <fullName evidence="2">Nephrocystin 3-like N-terminal domain-containing protein</fullName>
    </recommendedName>
</protein>
<proteinExistence type="predicted"/>
<dbReference type="OMA" id="SAWEACY"/>
<dbReference type="Pfam" id="PF24883">
    <property type="entry name" value="NPHP3_N"/>
    <property type="match status" value="1"/>
</dbReference>
<sequence>MAVQGDDEVWRRLANEIARGAEYDSNERRPFSRCLPGTRVELLTRLDDSLAQQDNRFVWLFGGSGSGKSSVAYSTADHLRSTGRLATTFFFSRKDVSRSNTDRVFLTLAYQIGLLHDCAREAIVKAIRRDPDILSPQKSRRDQFEKLVAEPLRELQFMWSTNRVMVFDAADEVEMSYGEQLRDLIGMLAELLRDPTIPISSILCTSRISSHLQALTRHQSIINLMAPLYVESFHATEDIRLYLRHTFHGIYQLRDLEFAHSLPWPAEDIINTLVNQIQGQFIVAATVCRLVHDAPDPTDCLNVVSSMYRGVMNPLDLTLGSIDSVYRYIINSCELQDQQLGVECLADVIALASPLSLSNICRLFAGDVRKRVAHFSAIIFIPSMESSSSVQIYHTSLRDYLSTSSRSKNFHVDPAESHRRLAGLCLKLMWRELKKDMCGLEDPSKLHVEIPDFERKRDEAISGALRYACLYWPYHLQRMAPSSENQALVARFLHEQLPFFLEALSVGGFNVGSLR</sequence>
<organism evidence="3 4">
    <name type="scientific">Coniophora puteana (strain RWD-64-598)</name>
    <name type="common">Brown rot fungus</name>
    <dbReference type="NCBI Taxonomy" id="741705"/>
    <lineage>
        <taxon>Eukaryota</taxon>
        <taxon>Fungi</taxon>
        <taxon>Dikarya</taxon>
        <taxon>Basidiomycota</taxon>
        <taxon>Agaricomycotina</taxon>
        <taxon>Agaricomycetes</taxon>
        <taxon>Agaricomycetidae</taxon>
        <taxon>Boletales</taxon>
        <taxon>Coniophorineae</taxon>
        <taxon>Coniophoraceae</taxon>
        <taxon>Coniophora</taxon>
    </lineage>
</organism>
<keyword evidence="4" id="KW-1185">Reference proteome</keyword>
<dbReference type="PANTHER" id="PTHR10039:SF17">
    <property type="entry name" value="FUNGAL STAND N-TERMINAL GOODBYE DOMAIN-CONTAINING PROTEIN-RELATED"/>
    <property type="match status" value="1"/>
</dbReference>